<organism evidence="7 8">
    <name type="scientific">Rhodotorula taiwanensis</name>
    <dbReference type="NCBI Taxonomy" id="741276"/>
    <lineage>
        <taxon>Eukaryota</taxon>
        <taxon>Fungi</taxon>
        <taxon>Dikarya</taxon>
        <taxon>Basidiomycota</taxon>
        <taxon>Pucciniomycotina</taxon>
        <taxon>Microbotryomycetes</taxon>
        <taxon>Sporidiobolales</taxon>
        <taxon>Sporidiobolaceae</taxon>
        <taxon>Rhodotorula</taxon>
    </lineage>
</organism>
<dbReference type="STRING" id="741276.A0A2S5BHD5"/>
<feature type="region of interest" description="Disordered" evidence="6">
    <location>
        <begin position="605"/>
        <end position="628"/>
    </location>
</feature>
<evidence type="ECO:0000256" key="4">
    <source>
        <dbReference type="ARBA" id="ARBA00023242"/>
    </source>
</evidence>
<reference evidence="7 8" key="1">
    <citation type="journal article" date="2018" name="Front. Microbiol.">
        <title>Prospects for Fungal Bioremediation of Acidic Radioactive Waste Sites: Characterization and Genome Sequence of Rhodotorula taiwanensis MD1149.</title>
        <authorList>
            <person name="Tkavc R."/>
            <person name="Matrosova V.Y."/>
            <person name="Grichenko O.E."/>
            <person name="Gostincar C."/>
            <person name="Volpe R.P."/>
            <person name="Klimenkova P."/>
            <person name="Gaidamakova E.K."/>
            <person name="Zhou C.E."/>
            <person name="Stewart B.J."/>
            <person name="Lyman M.G."/>
            <person name="Malfatti S.A."/>
            <person name="Rubinfeld B."/>
            <person name="Courtot M."/>
            <person name="Singh J."/>
            <person name="Dalgard C.L."/>
            <person name="Hamilton T."/>
            <person name="Frey K.G."/>
            <person name="Gunde-Cimerman N."/>
            <person name="Dugan L."/>
            <person name="Daly M.J."/>
        </authorList>
    </citation>
    <scope>NUCLEOTIDE SEQUENCE [LARGE SCALE GENOMIC DNA]</scope>
    <source>
        <strain evidence="7 8">MD1149</strain>
    </source>
</reference>
<evidence type="ECO:0000313" key="8">
    <source>
        <dbReference type="Proteomes" id="UP000237144"/>
    </source>
</evidence>
<dbReference type="OrthoDB" id="7344096at2759"/>
<feature type="compositionally biased region" description="Basic and acidic residues" evidence="6">
    <location>
        <begin position="610"/>
        <end position="628"/>
    </location>
</feature>
<evidence type="ECO:0000256" key="3">
    <source>
        <dbReference type="ARBA" id="ARBA00022490"/>
    </source>
</evidence>
<gene>
    <name evidence="7" type="ORF">BMF94_0903</name>
</gene>
<feature type="region of interest" description="Disordered" evidence="6">
    <location>
        <begin position="521"/>
        <end position="593"/>
    </location>
</feature>
<feature type="compositionally biased region" description="Low complexity" evidence="6">
    <location>
        <begin position="41"/>
        <end position="50"/>
    </location>
</feature>
<feature type="region of interest" description="Disordered" evidence="6">
    <location>
        <begin position="272"/>
        <end position="333"/>
    </location>
</feature>
<comment type="subcellular location">
    <subcellularLocation>
        <location evidence="2">Cytoplasm</location>
    </subcellularLocation>
    <subcellularLocation>
        <location evidence="1">Nucleus</location>
    </subcellularLocation>
</comment>
<evidence type="ECO:0000313" key="7">
    <source>
        <dbReference type="EMBL" id="POY76180.1"/>
    </source>
</evidence>
<evidence type="ECO:0000256" key="1">
    <source>
        <dbReference type="ARBA" id="ARBA00004123"/>
    </source>
</evidence>
<dbReference type="InterPro" id="IPR044159">
    <property type="entry name" value="IQM"/>
</dbReference>
<sequence length="628" mass="72372">MPPNGYDYRTSSVDEDRRRAKEVYDRVEQKLSRENGAHGVGNTNGQTGQTSDDERQAQAVKRIQGGYRSHVKRREGAGCNIGSSKRWDDGMRKRELEAASREQDQGQNDPASRWKRGEVFASKISEGQRAVYDRQPADLSVEEEKETLGRNAKERAKIEEERKAAKQMEAQYWLEMVDSKHRFVGLQHRATRYGTNLKWYHQCWNETEIDDNFFHWLDEGEGKNLDLEQCPRNQLESERIKYLNAEEREVYRVEVNPDGLLVWAKDGSLLDTSKYHEDRGPEKGGIVEISEEEFQENQRKENERLKKMQAEGKKVNMSSSPSSSSSSSDEADEIREGVHAYDDKIAWPELIDAYEQGGTAGQGKGPRQAKERVKYYISPRHVGDRLLRKTVNKNTLLAFHTRWFCHTGKYRWLYVSDLKHNLYVGIKKTGSFQHSSFLYGARVTSAGLIKASEGHLTSLSPLSGHYRAGTMHFKSFVRALEEQGVDMKKVSISKSVLTIRGIEKYGKFNKQKKSFKQKIKRIFTGEKPDSEKEEEQDQTDARRVQDEEHDEGDSNHQREVDDDDEKVRRRRQEKDEPLPGEGKRVEDMTEEERLERGVALVQRAFQRGLNLEDRRDGGNDAGSRENGD</sequence>
<feature type="region of interest" description="Disordered" evidence="6">
    <location>
        <begin position="1"/>
        <end position="114"/>
    </location>
</feature>
<keyword evidence="8" id="KW-1185">Reference proteome</keyword>
<dbReference type="AlphaFoldDB" id="A0A2S5BHD5"/>
<evidence type="ECO:0000256" key="5">
    <source>
        <dbReference type="SAM" id="Coils"/>
    </source>
</evidence>
<feature type="compositionally biased region" description="Basic and acidic residues" evidence="6">
    <location>
        <begin position="539"/>
        <end position="559"/>
    </location>
</feature>
<dbReference type="Proteomes" id="UP000237144">
    <property type="component" value="Unassembled WGS sequence"/>
</dbReference>
<keyword evidence="3" id="KW-0963">Cytoplasm</keyword>
<dbReference type="EMBL" id="PJQD01000008">
    <property type="protein sequence ID" value="POY76180.1"/>
    <property type="molecule type" value="Genomic_DNA"/>
</dbReference>
<protein>
    <submittedName>
        <fullName evidence="7">Uncharacterized protein</fullName>
    </submittedName>
</protein>
<feature type="compositionally biased region" description="Basic and acidic residues" evidence="6">
    <location>
        <begin position="572"/>
        <end position="593"/>
    </location>
</feature>
<dbReference type="PANTHER" id="PTHR31250">
    <property type="entry name" value="IQ DOMAIN-CONTAINING PROTEIN IQM3"/>
    <property type="match status" value="1"/>
</dbReference>
<name>A0A2S5BHD5_9BASI</name>
<keyword evidence="4" id="KW-0539">Nucleus</keyword>
<proteinExistence type="predicted"/>
<feature type="compositionally biased region" description="Basic and acidic residues" evidence="6">
    <location>
        <begin position="85"/>
        <end position="104"/>
    </location>
</feature>
<evidence type="ECO:0000256" key="2">
    <source>
        <dbReference type="ARBA" id="ARBA00004496"/>
    </source>
</evidence>
<evidence type="ECO:0000256" key="6">
    <source>
        <dbReference type="SAM" id="MobiDB-lite"/>
    </source>
</evidence>
<keyword evidence="5" id="KW-0175">Coiled coil</keyword>
<feature type="compositionally biased region" description="Basic and acidic residues" evidence="6">
    <location>
        <begin position="296"/>
        <end position="314"/>
    </location>
</feature>
<feature type="compositionally biased region" description="Low complexity" evidence="6">
    <location>
        <begin position="318"/>
        <end position="328"/>
    </location>
</feature>
<comment type="caution">
    <text evidence="7">The sequence shown here is derived from an EMBL/GenBank/DDBJ whole genome shotgun (WGS) entry which is preliminary data.</text>
</comment>
<dbReference type="PANTHER" id="PTHR31250:SF27">
    <property type="entry name" value="IQ DOMAIN-CONTAINING PROTEIN IQM5"/>
    <property type="match status" value="1"/>
</dbReference>
<dbReference type="GO" id="GO:0005634">
    <property type="term" value="C:nucleus"/>
    <property type="evidence" value="ECO:0007669"/>
    <property type="project" value="UniProtKB-SubCell"/>
</dbReference>
<accession>A0A2S5BHD5</accession>
<feature type="compositionally biased region" description="Basic and acidic residues" evidence="6">
    <location>
        <begin position="273"/>
        <end position="282"/>
    </location>
</feature>
<feature type="coiled-coil region" evidence="5">
    <location>
        <begin position="141"/>
        <end position="171"/>
    </location>
</feature>
<dbReference type="GO" id="GO:0005737">
    <property type="term" value="C:cytoplasm"/>
    <property type="evidence" value="ECO:0007669"/>
    <property type="project" value="UniProtKB-SubCell"/>
</dbReference>
<feature type="compositionally biased region" description="Basic and acidic residues" evidence="6">
    <location>
        <begin position="12"/>
        <end position="36"/>
    </location>
</feature>